<dbReference type="Proteomes" id="UP000005666">
    <property type="component" value="Chromosome 4"/>
</dbReference>
<feature type="region of interest" description="Disordered" evidence="1">
    <location>
        <begin position="35"/>
        <end position="56"/>
    </location>
</feature>
<evidence type="ECO:0000256" key="1">
    <source>
        <dbReference type="SAM" id="MobiDB-lite"/>
    </source>
</evidence>
<keyword evidence="3" id="KW-1185">Reference proteome</keyword>
<dbReference type="OMA" id="ETHIEWH"/>
<dbReference type="GeneID" id="11534448"/>
<proteinExistence type="predicted"/>
<dbReference type="eggNOG" id="ENOG502S8AE">
    <property type="taxonomic scope" value="Eukaryota"/>
</dbReference>
<feature type="region of interest" description="Disordered" evidence="1">
    <location>
        <begin position="224"/>
        <end position="254"/>
    </location>
</feature>
<dbReference type="AlphaFoldDB" id="G8BSZ8"/>
<gene>
    <name evidence="2" type="primary">TPHA0D03330</name>
    <name evidence="2" type="ordered locus">TPHA_0D03330</name>
</gene>
<feature type="compositionally biased region" description="Polar residues" evidence="1">
    <location>
        <begin position="38"/>
        <end position="48"/>
    </location>
</feature>
<accession>G8BSZ8</accession>
<dbReference type="RefSeq" id="XP_003685403.1">
    <property type="nucleotide sequence ID" value="XM_003685355.1"/>
</dbReference>
<dbReference type="STRING" id="1071381.G8BSZ8"/>
<dbReference type="OrthoDB" id="4067212at2759"/>
<evidence type="ECO:0000313" key="3">
    <source>
        <dbReference type="Proteomes" id="UP000005666"/>
    </source>
</evidence>
<organism evidence="2 3">
    <name type="scientific">Tetrapisispora phaffii (strain ATCC 24235 / CBS 4417 / NBRC 1672 / NRRL Y-8282 / UCD 70-5)</name>
    <name type="common">Yeast</name>
    <name type="synonym">Fabospora phaffii</name>
    <dbReference type="NCBI Taxonomy" id="1071381"/>
    <lineage>
        <taxon>Eukaryota</taxon>
        <taxon>Fungi</taxon>
        <taxon>Dikarya</taxon>
        <taxon>Ascomycota</taxon>
        <taxon>Saccharomycotina</taxon>
        <taxon>Saccharomycetes</taxon>
        <taxon>Saccharomycetales</taxon>
        <taxon>Saccharomycetaceae</taxon>
        <taxon>Tetrapisispora</taxon>
    </lineage>
</organism>
<name>G8BSZ8_TETPH</name>
<dbReference type="EMBL" id="HE612859">
    <property type="protein sequence ID" value="CCE62969.1"/>
    <property type="molecule type" value="Genomic_DNA"/>
</dbReference>
<dbReference type="HOGENOM" id="CLU_055876_0_0_1"/>
<feature type="compositionally biased region" description="Basic residues" evidence="1">
    <location>
        <begin position="229"/>
        <end position="245"/>
    </location>
</feature>
<evidence type="ECO:0000313" key="2">
    <source>
        <dbReference type="EMBL" id="CCE62969.1"/>
    </source>
</evidence>
<sequence length="295" mass="35263">MFSSSLQFKFDPLSHNDMLFNFHKDGEPRQFKRRKTSMNHQHCNSSSKENAKRKHKTKKIEIMKELHSKNDEHYVINLKKRIANKSVTEYVNQQIQLYKETHYRPTYYIETDRFGNQYYIEDSMTSSTQRKLECDALDNLDMTRIGKEIAERSFNDYIIEKGSRSNEIVLRSRKDLIDEEYSFDNDIDTFEVLGFDLEVNYKENERIAYEAVMIVELNLMHTTNANSKNKNKTKHRHRRHHHHHLTNSNTKKSEIRNNSLIKYRPILEDIEDAEIQSFNESMNCNPQPSYIIEEV</sequence>
<dbReference type="KEGG" id="tpf:TPHA_0D03330"/>
<protein>
    <submittedName>
        <fullName evidence="2">Uncharacterized protein</fullName>
    </submittedName>
</protein>
<reference evidence="2 3" key="1">
    <citation type="journal article" date="2011" name="Proc. Natl. Acad. Sci. U.S.A.">
        <title>Evolutionary erosion of yeast sex chromosomes by mating-type switching accidents.</title>
        <authorList>
            <person name="Gordon J.L."/>
            <person name="Armisen D."/>
            <person name="Proux-Wera E."/>
            <person name="Oheigeartaigh S.S."/>
            <person name="Byrne K.P."/>
            <person name="Wolfe K.H."/>
        </authorList>
    </citation>
    <scope>NUCLEOTIDE SEQUENCE [LARGE SCALE GENOMIC DNA]</scope>
    <source>
        <strain evidence="3">ATCC 24235 / CBS 4417 / NBRC 1672 / NRRL Y-8282 / UCD 70-5</strain>
    </source>
</reference>